<organism evidence="3 4">
    <name type="scientific">Sphingomonas hankyongi</name>
    <dbReference type="NCBI Taxonomy" id="2908209"/>
    <lineage>
        <taxon>Bacteria</taxon>
        <taxon>Pseudomonadati</taxon>
        <taxon>Pseudomonadota</taxon>
        <taxon>Alphaproteobacteria</taxon>
        <taxon>Sphingomonadales</taxon>
        <taxon>Sphingomonadaceae</taxon>
        <taxon>Sphingomonas</taxon>
    </lineage>
</organism>
<proteinExistence type="inferred from homology"/>
<comment type="similarity">
    <text evidence="1">Belongs to the short-chain dehydrogenases/reductases (SDR) family.</text>
</comment>
<dbReference type="PANTHER" id="PTHR43639">
    <property type="entry name" value="OXIDOREDUCTASE, SHORT-CHAIN DEHYDROGENASE/REDUCTASE FAMILY (AFU_ORTHOLOGUE AFUA_5G02870)"/>
    <property type="match status" value="1"/>
</dbReference>
<evidence type="ECO:0000313" key="4">
    <source>
        <dbReference type="Proteomes" id="UP001165342"/>
    </source>
</evidence>
<reference evidence="3" key="1">
    <citation type="submission" date="2022-05" db="EMBL/GenBank/DDBJ databases">
        <authorList>
            <person name="Jo J.-H."/>
            <person name="Im W.-T."/>
        </authorList>
    </citation>
    <scope>NUCLEOTIDE SEQUENCE</scope>
    <source>
        <strain evidence="3">SE220</strain>
    </source>
</reference>
<dbReference type="PRINTS" id="PR00081">
    <property type="entry name" value="GDHRDH"/>
</dbReference>
<sequence length="243" mass="25745">MEGRTAIVTGGGKRVGAEIVAALLVDGWHVIAHVHHEDDKVPDGAVKVVADLAECDCADRIFAAAQGLPPVRLLVNNAARFAWDGFGEFSPSEFDAHMAVNVRAPALLIERLAASHFGTGDVLVVNLLDAKLVAPNPDYLSYTLSKQALAGLTEIAARGLAARRIRVNAIAPGLMFQSSGQSAENFEAMHASNPLGRGVEPHDIVAAIRYLVAAPSVTGETIVIDSGHSFLGRERDVQFLETP</sequence>
<evidence type="ECO:0000313" key="3">
    <source>
        <dbReference type="EMBL" id="MCL6729417.1"/>
    </source>
</evidence>
<dbReference type="RefSeq" id="WP_249830918.1">
    <property type="nucleotide sequence ID" value="NZ_JAMGBE010000002.1"/>
</dbReference>
<dbReference type="InterPro" id="IPR002347">
    <property type="entry name" value="SDR_fam"/>
</dbReference>
<dbReference type="Proteomes" id="UP001165342">
    <property type="component" value="Unassembled WGS sequence"/>
</dbReference>
<gene>
    <name evidence="3" type="ORF">LZ538_05015</name>
</gene>
<protein>
    <submittedName>
        <fullName evidence="3">SDR family oxidoreductase</fullName>
    </submittedName>
</protein>
<dbReference type="SUPFAM" id="SSF51735">
    <property type="entry name" value="NAD(P)-binding Rossmann-fold domains"/>
    <property type="match status" value="1"/>
</dbReference>
<name>A0ABT0S0T7_9SPHN</name>
<accession>A0ABT0S0T7</accession>
<dbReference type="PANTHER" id="PTHR43639:SF1">
    <property type="entry name" value="SHORT-CHAIN DEHYDROGENASE_REDUCTASE FAMILY PROTEIN"/>
    <property type="match status" value="1"/>
</dbReference>
<keyword evidence="2" id="KW-0560">Oxidoreductase</keyword>
<comment type="caution">
    <text evidence="3">The sequence shown here is derived from an EMBL/GenBank/DDBJ whole genome shotgun (WGS) entry which is preliminary data.</text>
</comment>
<dbReference type="Gene3D" id="3.40.50.720">
    <property type="entry name" value="NAD(P)-binding Rossmann-like Domain"/>
    <property type="match status" value="1"/>
</dbReference>
<keyword evidence="4" id="KW-1185">Reference proteome</keyword>
<dbReference type="InterPro" id="IPR036291">
    <property type="entry name" value="NAD(P)-bd_dom_sf"/>
</dbReference>
<evidence type="ECO:0000256" key="2">
    <source>
        <dbReference type="ARBA" id="ARBA00023002"/>
    </source>
</evidence>
<dbReference type="Pfam" id="PF13561">
    <property type="entry name" value="adh_short_C2"/>
    <property type="match status" value="1"/>
</dbReference>
<evidence type="ECO:0000256" key="1">
    <source>
        <dbReference type="ARBA" id="ARBA00006484"/>
    </source>
</evidence>
<dbReference type="EMBL" id="JAMGBE010000002">
    <property type="protein sequence ID" value="MCL6729417.1"/>
    <property type="molecule type" value="Genomic_DNA"/>
</dbReference>